<comment type="similarity">
    <text evidence="1">Belongs to the LDH2/MDH2 oxidoreductase family.</text>
</comment>
<dbReference type="InterPro" id="IPR043143">
    <property type="entry name" value="Mal/L-sulf/L-lact_DH-like_NADP"/>
</dbReference>
<protein>
    <submittedName>
        <fullName evidence="3">Hypothetical oxidoreductase, YbiC homolog</fullName>
    </submittedName>
</protein>
<evidence type="ECO:0000256" key="2">
    <source>
        <dbReference type="ARBA" id="ARBA00023002"/>
    </source>
</evidence>
<dbReference type="Gene3D" id="1.10.1530.10">
    <property type="match status" value="1"/>
</dbReference>
<dbReference type="AlphaFoldDB" id="A0A160TW19"/>
<dbReference type="InterPro" id="IPR036111">
    <property type="entry name" value="Mal/L-sulfo/L-lacto_DH-like_sf"/>
</dbReference>
<dbReference type="InterPro" id="IPR003767">
    <property type="entry name" value="Malate/L-lactate_DH-like"/>
</dbReference>
<evidence type="ECO:0000256" key="1">
    <source>
        <dbReference type="ARBA" id="ARBA00006056"/>
    </source>
</evidence>
<dbReference type="EMBL" id="CZRL01000104">
    <property type="protein sequence ID" value="CUS54573.1"/>
    <property type="molecule type" value="Genomic_DNA"/>
</dbReference>
<name>A0A160TW19_9ZZZZ</name>
<dbReference type="Gene3D" id="3.30.1370.60">
    <property type="entry name" value="Hypothetical oxidoreductase yiak, domain 2"/>
    <property type="match status" value="1"/>
</dbReference>
<dbReference type="InterPro" id="IPR043144">
    <property type="entry name" value="Mal/L-sulf/L-lact_DH-like_ah"/>
</dbReference>
<evidence type="ECO:0000313" key="3">
    <source>
        <dbReference type="EMBL" id="CUS54573.1"/>
    </source>
</evidence>
<proteinExistence type="inferred from homology"/>
<organism evidence="3">
    <name type="scientific">hydrothermal vent metagenome</name>
    <dbReference type="NCBI Taxonomy" id="652676"/>
    <lineage>
        <taxon>unclassified sequences</taxon>
        <taxon>metagenomes</taxon>
        <taxon>ecological metagenomes</taxon>
    </lineage>
</organism>
<dbReference type="SUPFAM" id="SSF89733">
    <property type="entry name" value="L-sulfolactate dehydrogenase-like"/>
    <property type="match status" value="1"/>
</dbReference>
<dbReference type="PANTHER" id="PTHR11091">
    <property type="entry name" value="OXIDOREDUCTASE-RELATED"/>
    <property type="match status" value="1"/>
</dbReference>
<sequence length="360" mass="38031">MLIQVDPLRSIVTDIFTKAGCSPEESERIARHLASANLTGHDSHGVIRVPRYISWLRSGNLRAGQTLSVVSETDVFTVVDGNRGFGQSIGEQAVQLGINKSLKCGVSIVALRQSGHLGRIGDWAEMAIEAGLISIHFVNVAGSLLVAPFGGVSRRMSTNPVTIGIPLGDSEPLILDFATSRVAEGKVLVAATGGKPLPPDSLIRGDGQPTDDPKALYGDVDPARTTDVRAGDGAIRTMGEHKGSGLALICEMLAGALTGGGCAGPDKPYILNGMLSIYISPDHLDTDQVFLQEAQQYIEFFKTSKPAEPCGDVLVPGDIERQRRADRTANGIELPDDVWSAILDTARDVGVSNADILASS</sequence>
<keyword evidence="2" id="KW-0560">Oxidoreductase</keyword>
<dbReference type="GO" id="GO:0016491">
    <property type="term" value="F:oxidoreductase activity"/>
    <property type="evidence" value="ECO:0007669"/>
    <property type="project" value="UniProtKB-KW"/>
</dbReference>
<dbReference type="PANTHER" id="PTHR11091:SF0">
    <property type="entry name" value="MALATE DEHYDROGENASE"/>
    <property type="match status" value="1"/>
</dbReference>
<accession>A0A160TW19</accession>
<dbReference type="NCBIfam" id="NF007504">
    <property type="entry name" value="PRK10098.1"/>
    <property type="match status" value="1"/>
</dbReference>
<dbReference type="Pfam" id="PF02615">
    <property type="entry name" value="Ldh_2"/>
    <property type="match status" value="1"/>
</dbReference>
<gene>
    <name evidence="3" type="ORF">MGWOODY_XGa856</name>
</gene>
<reference evidence="3" key="1">
    <citation type="submission" date="2015-10" db="EMBL/GenBank/DDBJ databases">
        <authorList>
            <person name="Gilbert D.G."/>
        </authorList>
    </citation>
    <scope>NUCLEOTIDE SEQUENCE</scope>
</reference>